<comment type="similarity">
    <text evidence="2">Belongs to the HpaH/HsaA monooxygenase family.</text>
</comment>
<evidence type="ECO:0000259" key="4">
    <source>
        <dbReference type="Pfam" id="PF08028"/>
    </source>
</evidence>
<evidence type="ECO:0000256" key="2">
    <source>
        <dbReference type="ARBA" id="ARBA00049661"/>
    </source>
</evidence>
<dbReference type="PIRSF" id="PIRSF016578">
    <property type="entry name" value="HsaA"/>
    <property type="match status" value="1"/>
</dbReference>
<evidence type="ECO:0000313" key="6">
    <source>
        <dbReference type="Proteomes" id="UP000272729"/>
    </source>
</evidence>
<organism evidence="5 6">
    <name type="scientific">Saccharothrix variisporea</name>
    <dbReference type="NCBI Taxonomy" id="543527"/>
    <lineage>
        <taxon>Bacteria</taxon>
        <taxon>Bacillati</taxon>
        <taxon>Actinomycetota</taxon>
        <taxon>Actinomycetes</taxon>
        <taxon>Pseudonocardiales</taxon>
        <taxon>Pseudonocardiaceae</taxon>
        <taxon>Saccharothrix</taxon>
    </lineage>
</organism>
<dbReference type="InterPro" id="IPR037069">
    <property type="entry name" value="AcylCoA_DH/ox_N_sf"/>
</dbReference>
<reference evidence="5 6" key="1">
    <citation type="submission" date="2018-10" db="EMBL/GenBank/DDBJ databases">
        <title>Sequencing the genomes of 1000 actinobacteria strains.</title>
        <authorList>
            <person name="Klenk H.-P."/>
        </authorList>
    </citation>
    <scope>NUCLEOTIDE SEQUENCE [LARGE SCALE GENOMIC DNA]</scope>
    <source>
        <strain evidence="5 6">DSM 43911</strain>
    </source>
</reference>
<dbReference type="Pfam" id="PF02771">
    <property type="entry name" value="Acyl-CoA_dh_N"/>
    <property type="match status" value="1"/>
</dbReference>
<accession>A0A495XT19</accession>
<dbReference type="Gene3D" id="1.20.140.10">
    <property type="entry name" value="Butyryl-CoA Dehydrogenase, subunit A, domain 3"/>
    <property type="match status" value="1"/>
</dbReference>
<dbReference type="Pfam" id="PF08028">
    <property type="entry name" value="Acyl-CoA_dh_2"/>
    <property type="match status" value="1"/>
</dbReference>
<feature type="domain" description="Acyl-CoA dehydrogenase/oxidase N-terminal" evidence="3">
    <location>
        <begin position="13"/>
        <end position="104"/>
    </location>
</feature>
<dbReference type="Gene3D" id="1.10.540.10">
    <property type="entry name" value="Acyl-CoA dehydrogenase/oxidase, N-terminal domain"/>
    <property type="match status" value="1"/>
</dbReference>
<evidence type="ECO:0000256" key="1">
    <source>
        <dbReference type="ARBA" id="ARBA00023002"/>
    </source>
</evidence>
<keyword evidence="1" id="KW-0560">Oxidoreductase</keyword>
<keyword evidence="6" id="KW-1185">Reference proteome</keyword>
<dbReference type="InterPro" id="IPR013107">
    <property type="entry name" value="Acyl-CoA_DH_C"/>
</dbReference>
<dbReference type="SUPFAM" id="SSF56645">
    <property type="entry name" value="Acyl-CoA dehydrogenase NM domain-like"/>
    <property type="match status" value="1"/>
</dbReference>
<dbReference type="InterPro" id="IPR009100">
    <property type="entry name" value="AcylCoA_DH/oxidase_NM_dom_sf"/>
</dbReference>
<gene>
    <name evidence="5" type="ORF">DFJ66_8182</name>
</gene>
<feature type="domain" description="Acyl-CoA dehydrogenase C-terminal" evidence="4">
    <location>
        <begin position="233"/>
        <end position="360"/>
    </location>
</feature>
<dbReference type="GO" id="GO:0003995">
    <property type="term" value="F:acyl-CoA dehydrogenase activity"/>
    <property type="evidence" value="ECO:0007669"/>
    <property type="project" value="TreeGrafter"/>
</dbReference>
<dbReference type="AlphaFoldDB" id="A0A495XT19"/>
<dbReference type="InterPro" id="IPR013786">
    <property type="entry name" value="AcylCoA_DH/ox_N"/>
</dbReference>
<dbReference type="EMBL" id="RBXR01000001">
    <property type="protein sequence ID" value="RKT74808.1"/>
    <property type="molecule type" value="Genomic_DNA"/>
</dbReference>
<dbReference type="GO" id="GO:0005737">
    <property type="term" value="C:cytoplasm"/>
    <property type="evidence" value="ECO:0007669"/>
    <property type="project" value="TreeGrafter"/>
</dbReference>
<protein>
    <submittedName>
        <fullName evidence="5">Alkylation response protein AidB-like acyl-CoA dehydrogenase</fullName>
    </submittedName>
</protein>
<dbReference type="InterPro" id="IPR050741">
    <property type="entry name" value="Acyl-CoA_dehydrogenase"/>
</dbReference>
<sequence>MTTTAAVDRVLHAVRDVAPRLRENGAEADDRGRLPQESLDLLDKAGVFAAVVPRRFGGLDLTAPEQCAVLNEVARACPATGWTAMVYLSNTWAATLFGAQAQEEVFAAGSVRVSGVYTPSGTLTPVEGGYRLDGRWRFNSGCRDAHWNVVTAVVAGTPDAALALVPMAELGVVDDWDASAAAGTGSCSTTAQDVFVPAHRVVAFGDALASAVPGRPAAPGRDYGLISLAVTQCAAVAVGAGRGALEVFLERLPGRGIVYTRWTEQAETPLTHVLVAGAEARLAAAWSLVTSRADRLQEHADAGRSAEAGERAQVRAHGAFAIQLAREAVEALFDASGASALLKDAPIQRFQRDLRAFSLHGLLLLSTNLEVHGRVLVGLDAGTAIL</sequence>
<evidence type="ECO:0000259" key="3">
    <source>
        <dbReference type="Pfam" id="PF02771"/>
    </source>
</evidence>
<dbReference type="SUPFAM" id="SSF47203">
    <property type="entry name" value="Acyl-CoA dehydrogenase C-terminal domain-like"/>
    <property type="match status" value="1"/>
</dbReference>
<dbReference type="PANTHER" id="PTHR48083">
    <property type="entry name" value="MEDIUM-CHAIN SPECIFIC ACYL-COA DEHYDROGENASE, MITOCHONDRIAL-RELATED"/>
    <property type="match status" value="1"/>
</dbReference>
<dbReference type="PANTHER" id="PTHR48083:SF19">
    <property type="entry name" value="FLAVIN-DEPENDENT MONOOXYGENASE, OXYGENASE SUBUNIT HSAA"/>
    <property type="match status" value="1"/>
</dbReference>
<dbReference type="GO" id="GO:0016712">
    <property type="term" value="F:oxidoreductase activity, acting on paired donors, with incorporation or reduction of molecular oxygen, reduced flavin or flavoprotein as one donor, and incorporation of one atom of oxygen"/>
    <property type="evidence" value="ECO:0007669"/>
    <property type="project" value="TreeGrafter"/>
</dbReference>
<comment type="caution">
    <text evidence="5">The sequence shown here is derived from an EMBL/GenBank/DDBJ whole genome shotgun (WGS) entry which is preliminary data.</text>
</comment>
<dbReference type="InterPro" id="IPR046373">
    <property type="entry name" value="Acyl-CoA_Oxase/DH_mid-dom_sf"/>
</dbReference>
<dbReference type="OrthoDB" id="3402961at2"/>
<proteinExistence type="inferred from homology"/>
<dbReference type="InterPro" id="IPR036250">
    <property type="entry name" value="AcylCo_DH-like_C"/>
</dbReference>
<dbReference type="GO" id="GO:0033539">
    <property type="term" value="P:fatty acid beta-oxidation using acyl-CoA dehydrogenase"/>
    <property type="evidence" value="ECO:0007669"/>
    <property type="project" value="TreeGrafter"/>
</dbReference>
<dbReference type="Gene3D" id="2.40.110.10">
    <property type="entry name" value="Butyryl-CoA Dehydrogenase, subunit A, domain 2"/>
    <property type="match status" value="1"/>
</dbReference>
<name>A0A495XT19_9PSEU</name>
<dbReference type="RefSeq" id="WP_121229872.1">
    <property type="nucleotide sequence ID" value="NZ_JBIUBA010000061.1"/>
</dbReference>
<evidence type="ECO:0000313" key="5">
    <source>
        <dbReference type="EMBL" id="RKT74808.1"/>
    </source>
</evidence>
<dbReference type="Proteomes" id="UP000272729">
    <property type="component" value="Unassembled WGS sequence"/>
</dbReference>
<dbReference type="GO" id="GO:0050660">
    <property type="term" value="F:flavin adenine dinucleotide binding"/>
    <property type="evidence" value="ECO:0007669"/>
    <property type="project" value="InterPro"/>
</dbReference>